<feature type="transmembrane region" description="Helical" evidence="11">
    <location>
        <begin position="228"/>
        <end position="256"/>
    </location>
</feature>
<dbReference type="PROSITE" id="PS01222">
    <property type="entry name" value="PMP22_2"/>
    <property type="match status" value="1"/>
</dbReference>
<dbReference type="InterPro" id="IPR004031">
    <property type="entry name" value="PMP22/EMP/MP20/Claudin"/>
</dbReference>
<feature type="compositionally biased region" description="Polar residues" evidence="12">
    <location>
        <begin position="32"/>
        <end position="41"/>
    </location>
</feature>
<dbReference type="Gene3D" id="1.20.140.150">
    <property type="match status" value="1"/>
</dbReference>
<dbReference type="Pfam" id="PF00822">
    <property type="entry name" value="PMP22_Claudin"/>
    <property type="match status" value="1"/>
</dbReference>
<keyword evidence="5" id="KW-1003">Cell membrane</keyword>
<evidence type="ECO:0000256" key="10">
    <source>
        <dbReference type="ARBA" id="ARBA00023180"/>
    </source>
</evidence>
<dbReference type="PRINTS" id="PR01453">
    <property type="entry name" value="EPMEMFAMILY"/>
</dbReference>
<evidence type="ECO:0000256" key="9">
    <source>
        <dbReference type="ARBA" id="ARBA00023136"/>
    </source>
</evidence>
<keyword evidence="6 11" id="KW-0812">Transmembrane</keyword>
<evidence type="ECO:0000256" key="5">
    <source>
        <dbReference type="ARBA" id="ARBA00022475"/>
    </source>
</evidence>
<comment type="function">
    <text evidence="1">Might be involved in growth regulation, and in myelinization in the peripheral nervous system.</text>
</comment>
<dbReference type="GO" id="GO:0005886">
    <property type="term" value="C:plasma membrane"/>
    <property type="evidence" value="ECO:0007669"/>
    <property type="project" value="UniProtKB-SubCell"/>
</dbReference>
<feature type="transmembrane region" description="Helical" evidence="11">
    <location>
        <begin position="288"/>
        <end position="307"/>
    </location>
</feature>
<dbReference type="InterPro" id="IPR003936">
    <property type="entry name" value="PMP22"/>
</dbReference>
<feature type="region of interest" description="Disordered" evidence="12">
    <location>
        <begin position="1"/>
        <end position="128"/>
    </location>
</feature>
<dbReference type="PRINTS" id="PR01458">
    <property type="entry name" value="PMYELIN22"/>
</dbReference>
<keyword evidence="10" id="KW-0325">Glycoprotein</keyword>
<feature type="compositionally biased region" description="Pro residues" evidence="12">
    <location>
        <begin position="1"/>
        <end position="13"/>
    </location>
</feature>
<evidence type="ECO:0000256" key="2">
    <source>
        <dbReference type="ARBA" id="ARBA00004651"/>
    </source>
</evidence>
<reference evidence="13" key="1">
    <citation type="submission" date="2025-08" db="UniProtKB">
        <authorList>
            <consortium name="Ensembl"/>
        </authorList>
    </citation>
    <scope>IDENTIFICATION</scope>
</reference>
<feature type="compositionally biased region" description="Basic and acidic residues" evidence="12">
    <location>
        <begin position="143"/>
        <end position="158"/>
    </location>
</feature>
<feature type="region of interest" description="Disordered" evidence="12">
    <location>
        <begin position="139"/>
        <end position="158"/>
    </location>
</feature>
<dbReference type="PROSITE" id="PS01221">
    <property type="entry name" value="PMP22_1"/>
    <property type="match status" value="1"/>
</dbReference>
<evidence type="ECO:0000256" key="12">
    <source>
        <dbReference type="SAM" id="MobiDB-lite"/>
    </source>
</evidence>
<dbReference type="PANTHER" id="PTHR10671">
    <property type="entry name" value="EPITHELIAL MEMBRANE PROTEIN-RELATED"/>
    <property type="match status" value="1"/>
</dbReference>
<dbReference type="AlphaFoldDB" id="A0A8B9MZ04"/>
<accession>A0A8B9MZ04</accession>
<feature type="region of interest" description="Disordered" evidence="12">
    <location>
        <begin position="186"/>
        <end position="215"/>
    </location>
</feature>
<feature type="transmembrane region" description="Helical" evidence="11">
    <location>
        <begin position="319"/>
        <end position="340"/>
    </location>
</feature>
<evidence type="ECO:0000256" key="3">
    <source>
        <dbReference type="ARBA" id="ARBA00006864"/>
    </source>
</evidence>
<evidence type="ECO:0000313" key="13">
    <source>
        <dbReference type="Ensembl" id="ENSANIP00000014715.1"/>
    </source>
</evidence>
<keyword evidence="8 11" id="KW-1133">Transmembrane helix</keyword>
<keyword evidence="7" id="KW-0832">Ubl conjugation</keyword>
<dbReference type="GO" id="GO:0007399">
    <property type="term" value="P:nervous system development"/>
    <property type="evidence" value="ECO:0007669"/>
    <property type="project" value="UniProtKB-ARBA"/>
</dbReference>
<dbReference type="InterPro" id="IPR050579">
    <property type="entry name" value="PMP-22/EMP/MP20-like"/>
</dbReference>
<feature type="transmembrane region" description="Helical" evidence="11">
    <location>
        <begin position="360"/>
        <end position="380"/>
    </location>
</feature>
<dbReference type="PANTHER" id="PTHR10671:SF7">
    <property type="entry name" value="PERIPHERAL MYELIN PROTEIN 22"/>
    <property type="match status" value="1"/>
</dbReference>
<sequence length="384" mass="40877">MMPPSTSPNPVPRNPVRGYTARLRRGEGSPPMRQSSLSSPCNLVADDAPARPLGEGSSLPAPHPAVTYLLRKKHAAASAAAAGQEPDPARGSIPASHSLALRCGNRSETERDGQTSGHPPPQNLPAARQARPCVCAAGAGDGAGRDSRLGGGRGRERGPAAAAFIGGAAGRRRGALPVPQTQAGRWPRLKGKLDSAAARSRRPLRSAPAARRPSAPPRLLPFTTAKMLLLLLGIIVLHVTVLVLLFVSTIVSQWLVNGGHTADLWQNCTSGSVFHCLTSSTNEWLQSVQAMMILSIIFSVLSLFLFFCQLFTLTKGGRFYVTGIFQILAGLCVMSAAAIFTVRHTDWHQASEDTSYGFAYILAWLAFPLALASGIVYVILRKRE</sequence>
<protein>
    <recommendedName>
        <fullName evidence="4">Peripheral myelin protein 22</fullName>
    </recommendedName>
</protein>
<comment type="similarity">
    <text evidence="3 11">Belongs to the PMP-22/EMP/MP20 family.</text>
</comment>
<evidence type="ECO:0000256" key="8">
    <source>
        <dbReference type="ARBA" id="ARBA00022989"/>
    </source>
</evidence>
<dbReference type="Ensembl" id="ENSANIT00000015228.1">
    <property type="protein sequence ID" value="ENSANIP00000014715.1"/>
    <property type="gene ID" value="ENSANIG00000010024.1"/>
</dbReference>
<dbReference type="FunFam" id="1.20.140.150:FF:000019">
    <property type="entry name" value="Peripheral myelin protein 22"/>
    <property type="match status" value="1"/>
</dbReference>
<proteinExistence type="inferred from homology"/>
<evidence type="ECO:0000256" key="6">
    <source>
        <dbReference type="ARBA" id="ARBA00022692"/>
    </source>
</evidence>
<keyword evidence="14" id="KW-1185">Reference proteome</keyword>
<organism evidence="13 14">
    <name type="scientific">Accipiter nisus</name>
    <name type="common">Eurasian sparrowhawk</name>
    <dbReference type="NCBI Taxonomy" id="211598"/>
    <lineage>
        <taxon>Eukaryota</taxon>
        <taxon>Metazoa</taxon>
        <taxon>Chordata</taxon>
        <taxon>Craniata</taxon>
        <taxon>Vertebrata</taxon>
        <taxon>Euteleostomi</taxon>
        <taxon>Archelosauria</taxon>
        <taxon>Archosauria</taxon>
        <taxon>Dinosauria</taxon>
        <taxon>Saurischia</taxon>
        <taxon>Theropoda</taxon>
        <taxon>Coelurosauria</taxon>
        <taxon>Aves</taxon>
        <taxon>Neognathae</taxon>
        <taxon>Neoaves</taxon>
        <taxon>Telluraves</taxon>
        <taxon>Accipitrimorphae</taxon>
        <taxon>Accipitriformes</taxon>
        <taxon>Accipitridae</taxon>
        <taxon>Accipitrinae</taxon>
        <taxon>Accipiter</taxon>
    </lineage>
</organism>
<dbReference type="InterPro" id="IPR004032">
    <property type="entry name" value="PMP22_EMP_MP20"/>
</dbReference>
<evidence type="ECO:0000256" key="1">
    <source>
        <dbReference type="ARBA" id="ARBA00002422"/>
    </source>
</evidence>
<name>A0A8B9MZ04_9AVES</name>
<reference evidence="13" key="2">
    <citation type="submission" date="2025-09" db="UniProtKB">
        <authorList>
            <consortium name="Ensembl"/>
        </authorList>
    </citation>
    <scope>IDENTIFICATION</scope>
</reference>
<comment type="subcellular location">
    <subcellularLocation>
        <location evidence="2">Cell membrane</location>
        <topology evidence="2">Multi-pass membrane protein</topology>
    </subcellularLocation>
    <subcellularLocation>
        <location evidence="11">Membrane</location>
        <topology evidence="11">Multi-pass membrane protein</topology>
    </subcellularLocation>
</comment>
<evidence type="ECO:0000256" key="4">
    <source>
        <dbReference type="ARBA" id="ARBA00015663"/>
    </source>
</evidence>
<evidence type="ECO:0000313" key="14">
    <source>
        <dbReference type="Proteomes" id="UP000694541"/>
    </source>
</evidence>
<keyword evidence="9 11" id="KW-0472">Membrane</keyword>
<evidence type="ECO:0000256" key="11">
    <source>
        <dbReference type="RuleBase" id="RU363088"/>
    </source>
</evidence>
<evidence type="ECO:0000256" key="7">
    <source>
        <dbReference type="ARBA" id="ARBA00022843"/>
    </source>
</evidence>
<dbReference type="Proteomes" id="UP000694541">
    <property type="component" value="Unplaced"/>
</dbReference>